<dbReference type="PANTHER" id="PTHR24359:SF1">
    <property type="entry name" value="INHIBITOR OF NUCLEAR FACTOR KAPPA-B KINASE EPSILON SUBUNIT HOMOLOG 1-RELATED"/>
    <property type="match status" value="1"/>
</dbReference>
<dbReference type="GO" id="GO:0004674">
    <property type="term" value="F:protein serine/threonine kinase activity"/>
    <property type="evidence" value="ECO:0007669"/>
    <property type="project" value="TreeGrafter"/>
</dbReference>
<dbReference type="PROSITE" id="PS50011">
    <property type="entry name" value="PROTEIN_KINASE_DOM"/>
    <property type="match status" value="1"/>
</dbReference>
<dbReference type="GeneID" id="85460470"/>
<organism evidence="3 4">
    <name type="scientific">Colletotrichum godetiae</name>
    <dbReference type="NCBI Taxonomy" id="1209918"/>
    <lineage>
        <taxon>Eukaryota</taxon>
        <taxon>Fungi</taxon>
        <taxon>Dikarya</taxon>
        <taxon>Ascomycota</taxon>
        <taxon>Pezizomycotina</taxon>
        <taxon>Sordariomycetes</taxon>
        <taxon>Hypocreomycetidae</taxon>
        <taxon>Glomerellales</taxon>
        <taxon>Glomerellaceae</taxon>
        <taxon>Colletotrichum</taxon>
        <taxon>Colletotrichum acutatum species complex</taxon>
    </lineage>
</organism>
<evidence type="ECO:0000313" key="3">
    <source>
        <dbReference type="EMBL" id="KAK1659978.1"/>
    </source>
</evidence>
<dbReference type="InterPro" id="IPR011009">
    <property type="entry name" value="Kinase-like_dom_sf"/>
</dbReference>
<feature type="domain" description="Protein kinase" evidence="2">
    <location>
        <begin position="1"/>
        <end position="236"/>
    </location>
</feature>
<reference evidence="3" key="1">
    <citation type="submission" date="2021-06" db="EMBL/GenBank/DDBJ databases">
        <title>Comparative genomics, transcriptomics and evolutionary studies reveal genomic signatures of adaptation to plant cell wall in hemibiotrophic fungi.</title>
        <authorList>
            <consortium name="DOE Joint Genome Institute"/>
            <person name="Baroncelli R."/>
            <person name="Diaz J.F."/>
            <person name="Benocci T."/>
            <person name="Peng M."/>
            <person name="Battaglia E."/>
            <person name="Haridas S."/>
            <person name="Andreopoulos W."/>
            <person name="Labutti K."/>
            <person name="Pangilinan J."/>
            <person name="Floch G.L."/>
            <person name="Makela M.R."/>
            <person name="Henrissat B."/>
            <person name="Grigoriev I.V."/>
            <person name="Crouch J.A."/>
            <person name="De Vries R.P."/>
            <person name="Sukno S.A."/>
            <person name="Thon M.R."/>
        </authorList>
    </citation>
    <scope>NUCLEOTIDE SEQUENCE</scope>
    <source>
        <strain evidence="3">CBS 193.32</strain>
    </source>
</reference>
<dbReference type="RefSeq" id="XP_060424742.1">
    <property type="nucleotide sequence ID" value="XM_060575944.1"/>
</dbReference>
<accession>A0AAJ0ACI3</accession>
<dbReference type="SUPFAM" id="SSF56112">
    <property type="entry name" value="Protein kinase-like (PK-like)"/>
    <property type="match status" value="1"/>
</dbReference>
<dbReference type="GO" id="GO:0005524">
    <property type="term" value="F:ATP binding"/>
    <property type="evidence" value="ECO:0007669"/>
    <property type="project" value="InterPro"/>
</dbReference>
<protein>
    <submittedName>
        <fullName evidence="3">Kinase-like domain-containing protein</fullName>
    </submittedName>
</protein>
<comment type="caution">
    <text evidence="3">The sequence shown here is derived from an EMBL/GenBank/DDBJ whole genome shotgun (WGS) entry which is preliminary data.</text>
</comment>
<sequence>MLTKYKSIHLFKPIAAYEHRGDRCLLFPWAEGGNLAEYWSRNSGFSLTKVELAWIFGQLTGLFGALEELHAGNCRHGDLKPENILLLIDLDKKMTLQIADLGHTAFHDLEAATNIRRAHEIYTKTPPGTSRYEPPEMEMGRDKNRSTCEARSRAYDVWSMGCVVLELLIWLSYGFDTVSKFRDETAYLWEWERVNKKKQYRVQREAQRYIKALYTTWQEPSAWKELLTLVETRLLLVDVSEDWNISSIGYRETAAAAHRQMRITQRKYYSV</sequence>
<name>A0AAJ0ACI3_9PEZI</name>
<dbReference type="Proteomes" id="UP001224890">
    <property type="component" value="Unassembled WGS sequence"/>
</dbReference>
<feature type="region of interest" description="Disordered" evidence="1">
    <location>
        <begin position="124"/>
        <end position="144"/>
    </location>
</feature>
<dbReference type="InterPro" id="IPR000719">
    <property type="entry name" value="Prot_kinase_dom"/>
</dbReference>
<dbReference type="Pfam" id="PF00069">
    <property type="entry name" value="Pkinase"/>
    <property type="match status" value="1"/>
</dbReference>
<keyword evidence="3" id="KW-0418">Kinase</keyword>
<keyword evidence="4" id="KW-1185">Reference proteome</keyword>
<evidence type="ECO:0000259" key="2">
    <source>
        <dbReference type="PROSITE" id="PS50011"/>
    </source>
</evidence>
<proteinExistence type="predicted"/>
<evidence type="ECO:0000256" key="1">
    <source>
        <dbReference type="SAM" id="MobiDB-lite"/>
    </source>
</evidence>
<gene>
    <name evidence="3" type="ORF">BDP55DRAFT_677886</name>
</gene>
<dbReference type="PROSITE" id="PS00108">
    <property type="entry name" value="PROTEIN_KINASE_ST"/>
    <property type="match status" value="1"/>
</dbReference>
<dbReference type="PANTHER" id="PTHR24359">
    <property type="entry name" value="SERINE/THREONINE-PROTEIN KINASE SBK1"/>
    <property type="match status" value="1"/>
</dbReference>
<dbReference type="InterPro" id="IPR008271">
    <property type="entry name" value="Ser/Thr_kinase_AS"/>
</dbReference>
<keyword evidence="3" id="KW-0808">Transferase</keyword>
<dbReference type="Gene3D" id="1.10.510.10">
    <property type="entry name" value="Transferase(Phosphotransferase) domain 1"/>
    <property type="match status" value="1"/>
</dbReference>
<evidence type="ECO:0000313" key="4">
    <source>
        <dbReference type="Proteomes" id="UP001224890"/>
    </source>
</evidence>
<dbReference type="AlphaFoldDB" id="A0AAJ0ACI3"/>
<dbReference type="EMBL" id="JAHMHR010000054">
    <property type="protein sequence ID" value="KAK1659978.1"/>
    <property type="molecule type" value="Genomic_DNA"/>
</dbReference>
<dbReference type="SMART" id="SM00220">
    <property type="entry name" value="S_TKc"/>
    <property type="match status" value="1"/>
</dbReference>